<dbReference type="AlphaFoldDB" id="A0A8C1QIT2"/>
<evidence type="ECO:0000256" key="2">
    <source>
        <dbReference type="ARBA" id="ARBA00022692"/>
    </source>
</evidence>
<dbReference type="InterPro" id="IPR050671">
    <property type="entry name" value="CD300_family_receptors"/>
</dbReference>
<name>A0A8C1QIT2_CYPCA</name>
<proteinExistence type="predicted"/>
<comment type="subcellular location">
    <subcellularLocation>
        <location evidence="1">Membrane</location>
    </subcellularLocation>
</comment>
<keyword evidence="3" id="KW-0472">Membrane</keyword>
<evidence type="ECO:0000313" key="6">
    <source>
        <dbReference type="Proteomes" id="UP000694427"/>
    </source>
</evidence>
<keyword evidence="6" id="KW-1185">Reference proteome</keyword>
<evidence type="ECO:0000256" key="3">
    <source>
        <dbReference type="ARBA" id="ARBA00023136"/>
    </source>
</evidence>
<feature type="domain" description="Ig-like" evidence="4">
    <location>
        <begin position="6"/>
        <end position="107"/>
    </location>
</feature>
<evidence type="ECO:0000256" key="1">
    <source>
        <dbReference type="ARBA" id="ARBA00004370"/>
    </source>
</evidence>
<dbReference type="SUPFAM" id="SSF48726">
    <property type="entry name" value="Immunoglobulin"/>
    <property type="match status" value="1"/>
</dbReference>
<reference evidence="5" key="1">
    <citation type="submission" date="2025-08" db="UniProtKB">
        <authorList>
            <consortium name="Ensembl"/>
        </authorList>
    </citation>
    <scope>IDENTIFICATION</scope>
</reference>
<evidence type="ECO:0000259" key="4">
    <source>
        <dbReference type="PROSITE" id="PS50835"/>
    </source>
</evidence>
<dbReference type="InterPro" id="IPR013783">
    <property type="entry name" value="Ig-like_fold"/>
</dbReference>
<dbReference type="InterPro" id="IPR036179">
    <property type="entry name" value="Ig-like_dom_sf"/>
</dbReference>
<dbReference type="GO" id="GO:0005886">
    <property type="term" value="C:plasma membrane"/>
    <property type="evidence" value="ECO:0007669"/>
    <property type="project" value="TreeGrafter"/>
</dbReference>
<dbReference type="Ensembl" id="ENSCCRT00010047814.1">
    <property type="protein sequence ID" value="ENSCCRP00010043576.1"/>
    <property type="gene ID" value="ENSCCRG00010018528.1"/>
</dbReference>
<dbReference type="Gene3D" id="2.60.40.10">
    <property type="entry name" value="Immunoglobulins"/>
    <property type="match status" value="1"/>
</dbReference>
<dbReference type="GO" id="GO:0004888">
    <property type="term" value="F:transmembrane signaling receptor activity"/>
    <property type="evidence" value="ECO:0007669"/>
    <property type="project" value="TreeGrafter"/>
</dbReference>
<organism evidence="5 6">
    <name type="scientific">Cyprinus carpio</name>
    <name type="common">Common carp</name>
    <dbReference type="NCBI Taxonomy" id="7962"/>
    <lineage>
        <taxon>Eukaryota</taxon>
        <taxon>Metazoa</taxon>
        <taxon>Chordata</taxon>
        <taxon>Craniata</taxon>
        <taxon>Vertebrata</taxon>
        <taxon>Euteleostomi</taxon>
        <taxon>Actinopterygii</taxon>
        <taxon>Neopterygii</taxon>
        <taxon>Teleostei</taxon>
        <taxon>Ostariophysi</taxon>
        <taxon>Cypriniformes</taxon>
        <taxon>Cyprinidae</taxon>
        <taxon>Cyprininae</taxon>
        <taxon>Cyprinus</taxon>
    </lineage>
</organism>
<dbReference type="Pfam" id="PF07686">
    <property type="entry name" value="V-set"/>
    <property type="match status" value="1"/>
</dbReference>
<dbReference type="PANTHER" id="PTHR11860">
    <property type="entry name" value="POLYMERIC-IMMUNOGLOBULIN RECEPTOR"/>
    <property type="match status" value="1"/>
</dbReference>
<protein>
    <recommendedName>
        <fullName evidence="4">Ig-like domain-containing protein</fullName>
    </recommendedName>
</protein>
<dbReference type="InterPro" id="IPR013106">
    <property type="entry name" value="Ig_V-set"/>
</dbReference>
<dbReference type="InterPro" id="IPR007110">
    <property type="entry name" value="Ig-like_dom"/>
</dbReference>
<accession>A0A8C1QIT2</accession>
<evidence type="ECO:0000313" key="5">
    <source>
        <dbReference type="Ensembl" id="ENSCCRP00010043576.1"/>
    </source>
</evidence>
<sequence>MPCLWPRLKILSNPEQFNLCLSDQVLCFRVTGCTGGSIMFKCPYKSNDQHKGKYFCRDRDCTTGISTETQHRWVYDGRFSLYDDENSRFFTVLIRNLSREDDSEYTCGNNQTWSHVVTLVVNRSEYDTLLPTTLSEDVYLEESQCFCSFCNHTHLSVVWLNILRTSQ</sequence>
<reference evidence="5" key="2">
    <citation type="submission" date="2025-09" db="UniProtKB">
        <authorList>
            <consortium name="Ensembl"/>
        </authorList>
    </citation>
    <scope>IDENTIFICATION</scope>
</reference>
<dbReference type="Proteomes" id="UP000694427">
    <property type="component" value="Unplaced"/>
</dbReference>
<dbReference type="PROSITE" id="PS50835">
    <property type="entry name" value="IG_LIKE"/>
    <property type="match status" value="1"/>
</dbReference>
<dbReference type="PANTHER" id="PTHR11860:SF87">
    <property type="entry name" value="CMRF35-LIKE MOLECULE 8"/>
    <property type="match status" value="1"/>
</dbReference>
<keyword evidence="2" id="KW-0812">Transmembrane</keyword>